<name>A0ABT6DJ66_9BACT</name>
<dbReference type="InterPro" id="IPR012318">
    <property type="entry name" value="HTH_CRP"/>
</dbReference>
<evidence type="ECO:0000259" key="4">
    <source>
        <dbReference type="PROSITE" id="PS50042"/>
    </source>
</evidence>
<dbReference type="Proteomes" id="UP001152321">
    <property type="component" value="Unassembled WGS sequence"/>
</dbReference>
<dbReference type="InterPro" id="IPR014710">
    <property type="entry name" value="RmlC-like_jellyroll"/>
</dbReference>
<dbReference type="InterPro" id="IPR000595">
    <property type="entry name" value="cNMP-bd_dom"/>
</dbReference>
<comment type="caution">
    <text evidence="6">The sequence shown here is derived from an EMBL/GenBank/DDBJ whole genome shotgun (WGS) entry which is preliminary data.</text>
</comment>
<dbReference type="PROSITE" id="PS50042">
    <property type="entry name" value="CNMP_BINDING_3"/>
    <property type="match status" value="1"/>
</dbReference>
<sequence>MQKRHIDNCPICSTQEEAVTEQILSVIQKKSYAKNAVIFEPEENTHGLFLVIKGSVKISKISANGKEIVLGLLGPGKTFGESSLLGQDRQEDSATASEATDLLYIPKGSFQTIIQQNPQLYQSVVASLVRWMSNLNQIIENINTPSARDRVWSYLCRLKNDQPHPLIQLDGKKHEVALMLGLRPETFSRILSDLEAEGKIKMNHRQIQFLES</sequence>
<dbReference type="InterPro" id="IPR050397">
    <property type="entry name" value="Env_Response_Regulators"/>
</dbReference>
<evidence type="ECO:0000259" key="5">
    <source>
        <dbReference type="PROSITE" id="PS51063"/>
    </source>
</evidence>
<dbReference type="Pfam" id="PF00027">
    <property type="entry name" value="cNMP_binding"/>
    <property type="match status" value="1"/>
</dbReference>
<feature type="domain" description="Cyclic nucleotide-binding" evidence="4">
    <location>
        <begin position="11"/>
        <end position="131"/>
    </location>
</feature>
<dbReference type="PROSITE" id="PS51063">
    <property type="entry name" value="HTH_CRP_2"/>
    <property type="match status" value="1"/>
</dbReference>
<evidence type="ECO:0000256" key="3">
    <source>
        <dbReference type="ARBA" id="ARBA00023163"/>
    </source>
</evidence>
<dbReference type="CDD" id="cd00038">
    <property type="entry name" value="CAP_ED"/>
    <property type="match status" value="1"/>
</dbReference>
<evidence type="ECO:0000313" key="6">
    <source>
        <dbReference type="EMBL" id="MDG0816899.1"/>
    </source>
</evidence>
<proteinExistence type="predicted"/>
<dbReference type="PANTHER" id="PTHR24567:SF28">
    <property type="entry name" value="LISTERIOLYSIN REGULATORY PROTEIN"/>
    <property type="match status" value="1"/>
</dbReference>
<keyword evidence="3" id="KW-0804">Transcription</keyword>
<dbReference type="InterPro" id="IPR036388">
    <property type="entry name" value="WH-like_DNA-bd_sf"/>
</dbReference>
<dbReference type="SMART" id="SM00100">
    <property type="entry name" value="cNMP"/>
    <property type="match status" value="1"/>
</dbReference>
<evidence type="ECO:0000313" key="7">
    <source>
        <dbReference type="Proteomes" id="UP001152321"/>
    </source>
</evidence>
<gene>
    <name evidence="6" type="ORF">NWE73_11020</name>
</gene>
<keyword evidence="1" id="KW-0805">Transcription regulation</keyword>
<dbReference type="InterPro" id="IPR036390">
    <property type="entry name" value="WH_DNA-bd_sf"/>
</dbReference>
<dbReference type="SUPFAM" id="SSF46785">
    <property type="entry name" value="Winged helix' DNA-binding domain"/>
    <property type="match status" value="1"/>
</dbReference>
<accession>A0ABT6DJ66</accession>
<reference evidence="6" key="1">
    <citation type="submission" date="2022-08" db="EMBL/GenBank/DDBJ databases">
        <title>Novel Bdellovibrio Species Isolated from Svalbard: Designation Bdellovibrio svalbardensis.</title>
        <authorList>
            <person name="Mitchell R.J."/>
            <person name="Choi S.Y."/>
        </authorList>
    </citation>
    <scope>NUCLEOTIDE SEQUENCE</scope>
    <source>
        <strain evidence="6">PAP01</strain>
    </source>
</reference>
<dbReference type="PANTHER" id="PTHR24567">
    <property type="entry name" value="CRP FAMILY TRANSCRIPTIONAL REGULATORY PROTEIN"/>
    <property type="match status" value="1"/>
</dbReference>
<dbReference type="Gene3D" id="1.10.10.10">
    <property type="entry name" value="Winged helix-like DNA-binding domain superfamily/Winged helix DNA-binding domain"/>
    <property type="match status" value="1"/>
</dbReference>
<dbReference type="Pfam" id="PF13545">
    <property type="entry name" value="HTH_Crp_2"/>
    <property type="match status" value="1"/>
</dbReference>
<feature type="domain" description="HTH crp-type" evidence="5">
    <location>
        <begin position="145"/>
        <end position="212"/>
    </location>
</feature>
<dbReference type="InterPro" id="IPR018490">
    <property type="entry name" value="cNMP-bd_dom_sf"/>
</dbReference>
<evidence type="ECO:0000256" key="2">
    <source>
        <dbReference type="ARBA" id="ARBA00023125"/>
    </source>
</evidence>
<protein>
    <submittedName>
        <fullName evidence="6">Crp/Fnr family transcriptional regulator</fullName>
    </submittedName>
</protein>
<keyword evidence="7" id="KW-1185">Reference proteome</keyword>
<keyword evidence="2" id="KW-0238">DNA-binding</keyword>
<dbReference type="Gene3D" id="2.60.120.10">
    <property type="entry name" value="Jelly Rolls"/>
    <property type="match status" value="1"/>
</dbReference>
<dbReference type="SUPFAM" id="SSF51206">
    <property type="entry name" value="cAMP-binding domain-like"/>
    <property type="match status" value="1"/>
</dbReference>
<dbReference type="EMBL" id="JANRMI010000003">
    <property type="protein sequence ID" value="MDG0816899.1"/>
    <property type="molecule type" value="Genomic_DNA"/>
</dbReference>
<dbReference type="RefSeq" id="WP_277578376.1">
    <property type="nucleotide sequence ID" value="NZ_JANRMI010000003.1"/>
</dbReference>
<organism evidence="6 7">
    <name type="scientific">Bdellovibrio svalbardensis</name>
    <dbReference type="NCBI Taxonomy" id="2972972"/>
    <lineage>
        <taxon>Bacteria</taxon>
        <taxon>Pseudomonadati</taxon>
        <taxon>Bdellovibrionota</taxon>
        <taxon>Bdellovibrionia</taxon>
        <taxon>Bdellovibrionales</taxon>
        <taxon>Pseudobdellovibrionaceae</taxon>
        <taxon>Bdellovibrio</taxon>
    </lineage>
</organism>
<evidence type="ECO:0000256" key="1">
    <source>
        <dbReference type="ARBA" id="ARBA00023015"/>
    </source>
</evidence>